<name>A0A420XYQ8_9PEZI</name>
<dbReference type="Proteomes" id="UP000275385">
    <property type="component" value="Unassembled WGS sequence"/>
</dbReference>
<gene>
    <name evidence="2" type="ORF">DL546_003274</name>
</gene>
<feature type="region of interest" description="Disordered" evidence="1">
    <location>
        <begin position="62"/>
        <end position="85"/>
    </location>
</feature>
<dbReference type="STRING" id="177199.A0A420XYQ8"/>
<evidence type="ECO:0000313" key="2">
    <source>
        <dbReference type="EMBL" id="RKU40804.1"/>
    </source>
</evidence>
<organism evidence="2 3">
    <name type="scientific">Coniochaeta pulveracea</name>
    <dbReference type="NCBI Taxonomy" id="177199"/>
    <lineage>
        <taxon>Eukaryota</taxon>
        <taxon>Fungi</taxon>
        <taxon>Dikarya</taxon>
        <taxon>Ascomycota</taxon>
        <taxon>Pezizomycotina</taxon>
        <taxon>Sordariomycetes</taxon>
        <taxon>Sordariomycetidae</taxon>
        <taxon>Coniochaetales</taxon>
        <taxon>Coniochaetaceae</taxon>
        <taxon>Coniochaeta</taxon>
    </lineage>
</organism>
<keyword evidence="3" id="KW-1185">Reference proteome</keyword>
<evidence type="ECO:0000313" key="3">
    <source>
        <dbReference type="Proteomes" id="UP000275385"/>
    </source>
</evidence>
<dbReference type="OrthoDB" id="5234231at2759"/>
<comment type="caution">
    <text evidence="2">The sequence shown here is derived from an EMBL/GenBank/DDBJ whole genome shotgun (WGS) entry which is preliminary data.</text>
</comment>
<proteinExistence type="predicted"/>
<sequence length="85" mass="9473">MSTCYCANYYGSVHCRNMVTRFGERCKLCVALKSGASLSDRLLPEELRWLDDPQAVYTLGSSSAGSYRTANSTNGRATRMPIQQR</sequence>
<reference evidence="2 3" key="1">
    <citation type="submission" date="2018-08" db="EMBL/GenBank/DDBJ databases">
        <title>Draft genome of the lignicolous fungus Coniochaeta pulveracea.</title>
        <authorList>
            <person name="Borstlap C.J."/>
            <person name="De Witt R.N."/>
            <person name="Botha A."/>
            <person name="Volschenk H."/>
        </authorList>
    </citation>
    <scope>NUCLEOTIDE SEQUENCE [LARGE SCALE GENOMIC DNA]</scope>
    <source>
        <strain evidence="2 3">CAB683</strain>
    </source>
</reference>
<accession>A0A420XYQ8</accession>
<evidence type="ECO:0000256" key="1">
    <source>
        <dbReference type="SAM" id="MobiDB-lite"/>
    </source>
</evidence>
<protein>
    <submittedName>
        <fullName evidence="2">Uncharacterized protein</fullName>
    </submittedName>
</protein>
<dbReference type="AlphaFoldDB" id="A0A420XYQ8"/>
<dbReference type="EMBL" id="QVQW01000091">
    <property type="protein sequence ID" value="RKU40804.1"/>
    <property type="molecule type" value="Genomic_DNA"/>
</dbReference>